<dbReference type="InterPro" id="IPR048501">
    <property type="entry name" value="Legum_prodom"/>
</dbReference>
<name>B6RB27_HALDI</name>
<dbReference type="PIRSF" id="PIRSF019663">
    <property type="entry name" value="Legumain"/>
    <property type="match status" value="1"/>
</dbReference>
<proteinExistence type="evidence at transcript level"/>
<comment type="similarity">
    <text evidence="2">Belongs to the peptidase C13 family.</text>
</comment>
<dbReference type="GO" id="GO:0004197">
    <property type="term" value="F:cysteine-type endopeptidase activity"/>
    <property type="evidence" value="ECO:0007669"/>
    <property type="project" value="UniProtKB-EC"/>
</dbReference>
<dbReference type="Pfam" id="PF20985">
    <property type="entry name" value="Legum_prodom"/>
    <property type="match status" value="1"/>
</dbReference>
<keyword evidence="6" id="KW-0378">Hydrolase</keyword>
<keyword evidence="4" id="KW-0645">Protease</keyword>
<evidence type="ECO:0000256" key="9">
    <source>
        <dbReference type="ARBA" id="ARBA00069042"/>
    </source>
</evidence>
<dbReference type="InterPro" id="IPR046427">
    <property type="entry name" value="Legumain_prodom_sf"/>
</dbReference>
<comment type="catalytic activity">
    <reaction evidence="1">
        <text>Hydrolysis of proteins and small molecule substrates at -Asn-|-Xaa- bonds.</text>
        <dbReference type="EC" id="3.4.22.34"/>
    </reaction>
</comment>
<dbReference type="EC" id="3.4.22.34" evidence="3"/>
<sequence>MARKLLALLPLLVAAYARSINEESKHWGVIVAGSNGWFNYRHQADACHAYQILRKNGIPEERIITMMYDDIANNRENPTPGKIINRPDGPDVYHGVKIDYREEEVNPENFLKVLKGDKEGMVGIGNGRVLESGPNDHVFVNFVDHGAPGIIAFGSKFLHASDLHHTILKMNEEQRYGQMVIYVEACESGSMFDKNLLPKDINVFATTAANAHESSYACYMDKERKTFLGDVYSVRWMEDSDKEDLSTETLTKQFEIVRRETNTSHVMEFGNLTMGSIDVAEFQGKNTEMHIFDKQPIPNPNLDAVPSEDVEMNILQLKVQLAESDWERELVSQKLEDLKITRRRTEETFKHIMALSVNNNKDLVYDLMTERLPLLAHDCYKPVTEYLRTNCPGLNLVKNDYAPRHLYTFVNLCEHQTPQEAIMGAIDKTAEDTDLC</sequence>
<keyword evidence="7" id="KW-0788">Thiol protease</keyword>
<dbReference type="AlphaFoldDB" id="B6RB27"/>
<feature type="active site" evidence="10">
    <location>
        <position position="145"/>
    </location>
</feature>
<evidence type="ECO:0000256" key="5">
    <source>
        <dbReference type="ARBA" id="ARBA00022729"/>
    </source>
</evidence>
<dbReference type="Gene3D" id="3.40.50.1460">
    <property type="match status" value="1"/>
</dbReference>
<protein>
    <recommendedName>
        <fullName evidence="9">Hemoglobinase</fullName>
        <ecNumber evidence="3">3.4.22.34</ecNumber>
    </recommendedName>
</protein>
<dbReference type="GO" id="GO:0051603">
    <property type="term" value="P:proteolysis involved in protein catabolic process"/>
    <property type="evidence" value="ECO:0007669"/>
    <property type="project" value="TreeGrafter"/>
</dbReference>
<evidence type="ECO:0000256" key="1">
    <source>
        <dbReference type="ARBA" id="ARBA00000810"/>
    </source>
</evidence>
<evidence type="ECO:0000256" key="8">
    <source>
        <dbReference type="ARBA" id="ARBA00055993"/>
    </source>
</evidence>
<evidence type="ECO:0000256" key="10">
    <source>
        <dbReference type="PIRSR" id="PIRSR019663-1"/>
    </source>
</evidence>
<feature type="active site" description="Nucleophile" evidence="10">
    <location>
        <position position="186"/>
    </location>
</feature>
<evidence type="ECO:0000256" key="6">
    <source>
        <dbReference type="ARBA" id="ARBA00022801"/>
    </source>
</evidence>
<organism evidence="13">
    <name type="scientific">Haliotis discus discus</name>
    <name type="common">disc abalone</name>
    <dbReference type="NCBI Taxonomy" id="91233"/>
    <lineage>
        <taxon>Eukaryota</taxon>
        <taxon>Metazoa</taxon>
        <taxon>Spiralia</taxon>
        <taxon>Lophotrochozoa</taxon>
        <taxon>Mollusca</taxon>
        <taxon>Gastropoda</taxon>
        <taxon>Vetigastropoda</taxon>
        <taxon>Lepetellida</taxon>
        <taxon>Haliotoidea</taxon>
        <taxon>Haliotidae</taxon>
        <taxon>Haliotis</taxon>
    </lineage>
</organism>
<evidence type="ECO:0000256" key="7">
    <source>
        <dbReference type="ARBA" id="ARBA00022807"/>
    </source>
</evidence>
<feature type="signal peptide" evidence="11">
    <location>
        <begin position="1"/>
        <end position="17"/>
    </location>
</feature>
<dbReference type="PANTHER" id="PTHR12000">
    <property type="entry name" value="HEMOGLOBINASE FAMILY MEMBER"/>
    <property type="match status" value="1"/>
</dbReference>
<evidence type="ECO:0000313" key="13">
    <source>
        <dbReference type="EMBL" id="ABO26629.1"/>
    </source>
</evidence>
<dbReference type="GO" id="GO:0006624">
    <property type="term" value="P:vacuolar protein processing"/>
    <property type="evidence" value="ECO:0007669"/>
    <property type="project" value="TreeGrafter"/>
</dbReference>
<accession>B6RB27</accession>
<dbReference type="InterPro" id="IPR001096">
    <property type="entry name" value="Peptidase_C13"/>
</dbReference>
<dbReference type="Pfam" id="PF01650">
    <property type="entry name" value="Peptidase_C13"/>
    <property type="match status" value="1"/>
</dbReference>
<feature type="chain" id="PRO_5002846448" description="Hemoglobinase" evidence="11">
    <location>
        <begin position="18"/>
        <end position="436"/>
    </location>
</feature>
<dbReference type="CDD" id="cd21115">
    <property type="entry name" value="legumain_C"/>
    <property type="match status" value="1"/>
</dbReference>
<keyword evidence="5 11" id="KW-0732">Signal</keyword>
<dbReference type="PRINTS" id="PR00776">
    <property type="entry name" value="HEMOGLOBNASE"/>
</dbReference>
<evidence type="ECO:0000256" key="4">
    <source>
        <dbReference type="ARBA" id="ARBA00022670"/>
    </source>
</evidence>
<evidence type="ECO:0000259" key="12">
    <source>
        <dbReference type="Pfam" id="PF20985"/>
    </source>
</evidence>
<dbReference type="GO" id="GO:0005773">
    <property type="term" value="C:vacuole"/>
    <property type="evidence" value="ECO:0007669"/>
    <property type="project" value="GOC"/>
</dbReference>
<dbReference type="FunFam" id="3.40.50.1460:FF:000006">
    <property type="entry name" value="Legumain"/>
    <property type="match status" value="1"/>
</dbReference>
<evidence type="ECO:0000256" key="2">
    <source>
        <dbReference type="ARBA" id="ARBA00009941"/>
    </source>
</evidence>
<evidence type="ECO:0000256" key="3">
    <source>
        <dbReference type="ARBA" id="ARBA00012628"/>
    </source>
</evidence>
<feature type="domain" description="Legumain prodomain" evidence="12">
    <location>
        <begin position="334"/>
        <end position="428"/>
    </location>
</feature>
<dbReference type="EMBL" id="EF103371">
    <property type="protein sequence ID" value="ABO26629.1"/>
    <property type="molecule type" value="mRNA"/>
</dbReference>
<reference evidence="13" key="1">
    <citation type="submission" date="2006-10" db="EMBL/GenBank/DDBJ databases">
        <title>Novel gene discovery from Haliotis discus discus by normalized cDNA library analysis.</title>
        <authorList>
            <person name="Kang H.-S."/>
            <person name="De Zoysa M."/>
            <person name="Lee J."/>
        </authorList>
    </citation>
    <scope>NUCLEOTIDE SEQUENCE</scope>
</reference>
<comment type="function">
    <text evidence="8">This protease is used by the parasite for degradation of the host globin.</text>
</comment>
<evidence type="ECO:0000256" key="11">
    <source>
        <dbReference type="SAM" id="SignalP"/>
    </source>
</evidence>
<dbReference type="Gene3D" id="1.10.132.130">
    <property type="match status" value="1"/>
</dbReference>
<dbReference type="PANTHER" id="PTHR12000:SF42">
    <property type="entry name" value="LEGUMAIN"/>
    <property type="match status" value="1"/>
</dbReference>